<keyword evidence="3" id="KW-1185">Reference proteome</keyword>
<organism evidence="2 3">
    <name type="scientific">Lonsdalea quercina</name>
    <dbReference type="NCBI Taxonomy" id="71657"/>
    <lineage>
        <taxon>Bacteria</taxon>
        <taxon>Pseudomonadati</taxon>
        <taxon>Pseudomonadota</taxon>
        <taxon>Gammaproteobacteria</taxon>
        <taxon>Enterobacterales</taxon>
        <taxon>Pectobacteriaceae</taxon>
        <taxon>Lonsdalea</taxon>
    </lineage>
</organism>
<keyword evidence="1" id="KW-0812">Transmembrane</keyword>
<keyword evidence="1" id="KW-0472">Membrane</keyword>
<evidence type="ECO:0000313" key="2">
    <source>
        <dbReference type="EMBL" id="SEA52458.1"/>
    </source>
</evidence>
<evidence type="ECO:0000256" key="1">
    <source>
        <dbReference type="SAM" id="Phobius"/>
    </source>
</evidence>
<feature type="transmembrane region" description="Helical" evidence="1">
    <location>
        <begin position="13"/>
        <end position="35"/>
    </location>
</feature>
<dbReference type="eggNOG" id="COG0697">
    <property type="taxonomic scope" value="Bacteria"/>
</dbReference>
<name>A0A1H4BWF7_9GAMM</name>
<sequence>MGYDFTPESTARYLGSLGYLAVVGSVIGFGAYFLLVGRIGASQGVCHAVVPAGGAIAFDDIRRV</sequence>
<protein>
    <submittedName>
        <fullName evidence="2">Uncharacterized protein</fullName>
    </submittedName>
</protein>
<evidence type="ECO:0000313" key="3">
    <source>
        <dbReference type="Proteomes" id="UP000187280"/>
    </source>
</evidence>
<dbReference type="Proteomes" id="UP000187280">
    <property type="component" value="Unassembled WGS sequence"/>
</dbReference>
<proteinExistence type="predicted"/>
<dbReference type="EMBL" id="FNQS01000005">
    <property type="protein sequence ID" value="SEA52458.1"/>
    <property type="molecule type" value="Genomic_DNA"/>
</dbReference>
<dbReference type="AlphaFoldDB" id="A0A1H4BWF7"/>
<keyword evidence="1" id="KW-1133">Transmembrane helix</keyword>
<gene>
    <name evidence="2" type="ORF">SAMN02982996_01840</name>
</gene>
<reference evidence="2 3" key="1">
    <citation type="submission" date="2016-10" db="EMBL/GenBank/DDBJ databases">
        <authorList>
            <person name="de Groot N.N."/>
        </authorList>
    </citation>
    <scope>NUCLEOTIDE SEQUENCE [LARGE SCALE GENOMIC DNA]</scope>
    <source>
        <strain evidence="2 3">ATCC 29281</strain>
    </source>
</reference>
<accession>A0A1H4BWF7</accession>